<proteinExistence type="predicted"/>
<dbReference type="InterPro" id="IPR010730">
    <property type="entry name" value="HET"/>
</dbReference>
<sequence length="200" mass="23130">MRLINTATLQFEEFIRQNIPEYAILSHTWEEEEVSFADIILKTCEIAQSEGHGYAWVDTCCIDKSSSAELTEAINSMFKWYQNAKVCYAFLSDFPASADSNEALEICRWFTRGWTLQELIAPRDVTFFRQDWTKPLRSIAVAQKMSWAAFRETTRVEDMAYSLLGIFDVNMPMLYGEGEKAFRRLQEEIIRSTSDLSILA</sequence>
<accession>A0AA39YNH3</accession>
<evidence type="ECO:0000259" key="1">
    <source>
        <dbReference type="Pfam" id="PF06985"/>
    </source>
</evidence>
<keyword evidence="3" id="KW-1185">Reference proteome</keyword>
<name>A0AA39YNH3_9PEZI</name>
<dbReference type="AlphaFoldDB" id="A0AA39YNH3"/>
<gene>
    <name evidence="2" type="ORF">B0T16DRAFT_424448</name>
</gene>
<feature type="domain" description="Heterokaryon incompatibility" evidence="1">
    <location>
        <begin position="22"/>
        <end position="93"/>
    </location>
</feature>
<evidence type="ECO:0000313" key="3">
    <source>
        <dbReference type="Proteomes" id="UP001174936"/>
    </source>
</evidence>
<evidence type="ECO:0000313" key="2">
    <source>
        <dbReference type="EMBL" id="KAK0655719.1"/>
    </source>
</evidence>
<dbReference type="EMBL" id="JAULSV010000001">
    <property type="protein sequence ID" value="KAK0655719.1"/>
    <property type="molecule type" value="Genomic_DNA"/>
</dbReference>
<dbReference type="Pfam" id="PF06985">
    <property type="entry name" value="HET"/>
    <property type="match status" value="1"/>
</dbReference>
<organism evidence="2 3">
    <name type="scientific">Cercophora newfieldiana</name>
    <dbReference type="NCBI Taxonomy" id="92897"/>
    <lineage>
        <taxon>Eukaryota</taxon>
        <taxon>Fungi</taxon>
        <taxon>Dikarya</taxon>
        <taxon>Ascomycota</taxon>
        <taxon>Pezizomycotina</taxon>
        <taxon>Sordariomycetes</taxon>
        <taxon>Sordariomycetidae</taxon>
        <taxon>Sordariales</taxon>
        <taxon>Lasiosphaeriaceae</taxon>
        <taxon>Cercophora</taxon>
    </lineage>
</organism>
<comment type="caution">
    <text evidence="2">The sequence shown here is derived from an EMBL/GenBank/DDBJ whole genome shotgun (WGS) entry which is preliminary data.</text>
</comment>
<dbReference type="PANTHER" id="PTHR10622">
    <property type="entry name" value="HET DOMAIN-CONTAINING PROTEIN"/>
    <property type="match status" value="1"/>
</dbReference>
<reference evidence="2" key="1">
    <citation type="submission" date="2023-06" db="EMBL/GenBank/DDBJ databases">
        <title>Genome-scale phylogeny and comparative genomics of the fungal order Sordariales.</title>
        <authorList>
            <consortium name="Lawrence Berkeley National Laboratory"/>
            <person name="Hensen N."/>
            <person name="Bonometti L."/>
            <person name="Westerberg I."/>
            <person name="Brannstrom I.O."/>
            <person name="Guillou S."/>
            <person name="Cros-Aarteil S."/>
            <person name="Calhoun S."/>
            <person name="Haridas S."/>
            <person name="Kuo A."/>
            <person name="Mondo S."/>
            <person name="Pangilinan J."/>
            <person name="Riley R."/>
            <person name="Labutti K."/>
            <person name="Andreopoulos B."/>
            <person name="Lipzen A."/>
            <person name="Chen C."/>
            <person name="Yanf M."/>
            <person name="Daum C."/>
            <person name="Ng V."/>
            <person name="Clum A."/>
            <person name="Steindorff A."/>
            <person name="Ohm R."/>
            <person name="Martin F."/>
            <person name="Silar P."/>
            <person name="Natvig D."/>
            <person name="Lalanne C."/>
            <person name="Gautier V."/>
            <person name="Ament-Velasquez S.L."/>
            <person name="Kruys A."/>
            <person name="Hutchinson M.I."/>
            <person name="Powell A.J."/>
            <person name="Barry K."/>
            <person name="Miller A.N."/>
            <person name="Grigoriev I.V."/>
            <person name="Debuchy R."/>
            <person name="Gladieux P."/>
            <person name="Thoren M.H."/>
            <person name="Johannesson H."/>
        </authorList>
    </citation>
    <scope>NUCLEOTIDE SEQUENCE</scope>
    <source>
        <strain evidence="2">SMH2532-1</strain>
    </source>
</reference>
<dbReference type="Proteomes" id="UP001174936">
    <property type="component" value="Unassembled WGS sequence"/>
</dbReference>
<dbReference type="PANTHER" id="PTHR10622:SF12">
    <property type="entry name" value="HET DOMAIN-CONTAINING PROTEIN"/>
    <property type="match status" value="1"/>
</dbReference>
<protein>
    <recommendedName>
        <fullName evidence="1">Heterokaryon incompatibility domain-containing protein</fullName>
    </recommendedName>
</protein>